<dbReference type="EMBL" id="ACCF01000135">
    <property type="protein sequence ID" value="EEF67526.1"/>
    <property type="molecule type" value="Genomic_DNA"/>
</dbReference>
<dbReference type="HOGENOM" id="CLU_3080644_0_0_9"/>
<dbReference type="STRING" id="545696.HOLDEFILI_02312"/>
<dbReference type="Proteomes" id="UP000005950">
    <property type="component" value="Unassembled WGS sequence"/>
</dbReference>
<comment type="caution">
    <text evidence="1">The sequence shown here is derived from an EMBL/GenBank/DDBJ whole genome shotgun (WGS) entry which is preliminary data.</text>
</comment>
<reference evidence="1 2" key="1">
    <citation type="submission" date="2008-12" db="EMBL/GenBank/DDBJ databases">
        <authorList>
            <person name="Fulton L."/>
            <person name="Clifton S."/>
            <person name="Fulton B."/>
            <person name="Xu J."/>
            <person name="Minx P."/>
            <person name="Pepin K.H."/>
            <person name="Johnson M."/>
            <person name="Bhonagiri V."/>
            <person name="Nash W.E."/>
            <person name="Mardis E.R."/>
            <person name="Wilson R.K."/>
        </authorList>
    </citation>
    <scope>NUCLEOTIDE SEQUENCE [LARGE SCALE GENOMIC DNA]</scope>
    <source>
        <strain evidence="1 2">DSM 12042</strain>
    </source>
</reference>
<name>B9Y912_9FIRM</name>
<reference evidence="1 2" key="2">
    <citation type="submission" date="2009-02" db="EMBL/GenBank/DDBJ databases">
        <title>Draft genome sequence of Holdemania filiformis DSM 12042.</title>
        <authorList>
            <person name="Sudarsanam P."/>
            <person name="Ley R."/>
            <person name="Guruge J."/>
            <person name="Turnbaugh P.J."/>
            <person name="Mahowald M."/>
            <person name="Liep D."/>
            <person name="Gordon J."/>
        </authorList>
    </citation>
    <scope>NUCLEOTIDE SEQUENCE [LARGE SCALE GENOMIC DNA]</scope>
    <source>
        <strain evidence="1 2">DSM 12042</strain>
    </source>
</reference>
<evidence type="ECO:0000313" key="1">
    <source>
        <dbReference type="EMBL" id="EEF67526.1"/>
    </source>
</evidence>
<organism evidence="1 2">
    <name type="scientific">Holdemania filiformis DSM 12042</name>
    <dbReference type="NCBI Taxonomy" id="545696"/>
    <lineage>
        <taxon>Bacteria</taxon>
        <taxon>Bacillati</taxon>
        <taxon>Bacillota</taxon>
        <taxon>Erysipelotrichia</taxon>
        <taxon>Erysipelotrichales</taxon>
        <taxon>Erysipelotrichaceae</taxon>
        <taxon>Holdemania</taxon>
    </lineage>
</organism>
<dbReference type="AlphaFoldDB" id="B9Y912"/>
<dbReference type="RefSeq" id="WP_006059497.1">
    <property type="nucleotide sequence ID" value="NZ_GG657557.1"/>
</dbReference>
<gene>
    <name evidence="1" type="ORF">HOLDEFILI_02312</name>
</gene>
<proteinExistence type="predicted"/>
<evidence type="ECO:0000313" key="2">
    <source>
        <dbReference type="Proteomes" id="UP000005950"/>
    </source>
</evidence>
<protein>
    <submittedName>
        <fullName evidence="1">Uncharacterized protein</fullName>
    </submittedName>
</protein>
<accession>B9Y912</accession>
<sequence length="52" mass="5876">MSQLTFNLDDRMLAGSLRFNDQAGFPDLKRIREADCRSPQGLRFSGCDAPEK</sequence>